<evidence type="ECO:0000313" key="10">
    <source>
        <dbReference type="RefSeq" id="XP_072823167.1"/>
    </source>
</evidence>
<protein>
    <submittedName>
        <fullName evidence="10">Paired-like homeodomain transcription factor LEUTX</fullName>
    </submittedName>
</protein>
<evidence type="ECO:0000256" key="5">
    <source>
        <dbReference type="PROSITE-ProRule" id="PRU00108"/>
    </source>
</evidence>
<dbReference type="PROSITE" id="PS50071">
    <property type="entry name" value="HOMEOBOX_2"/>
    <property type="match status" value="1"/>
</dbReference>
<dbReference type="SMART" id="SM00389">
    <property type="entry name" value="HOX"/>
    <property type="match status" value="1"/>
</dbReference>
<keyword evidence="2 5" id="KW-0238">DNA-binding</keyword>
<keyword evidence="9" id="KW-1185">Reference proteome</keyword>
<proteinExistence type="predicted"/>
<dbReference type="Proteomes" id="UP001652581">
    <property type="component" value="Chromosome 9"/>
</dbReference>
<keyword evidence="3 5" id="KW-0371">Homeobox</keyword>
<dbReference type="SUPFAM" id="SSF46689">
    <property type="entry name" value="Homeodomain-like"/>
    <property type="match status" value="1"/>
</dbReference>
<evidence type="ECO:0000256" key="2">
    <source>
        <dbReference type="ARBA" id="ARBA00023125"/>
    </source>
</evidence>
<gene>
    <name evidence="10" type="primary">LEUTX</name>
</gene>
<evidence type="ECO:0000259" key="8">
    <source>
        <dbReference type="PROSITE" id="PS50071"/>
    </source>
</evidence>
<dbReference type="GeneID" id="116282241"/>
<feature type="domain" description="Homeobox" evidence="8">
    <location>
        <begin position="43"/>
        <end position="103"/>
    </location>
</feature>
<sequence>MLYTLLVSFTLSSCFVRDLSTTFIIGDILYQSLFSIPITEKPSTTRRFRTHFSRGQLRVLRDTFEKTRYPNWFIVNQLSSSIHLDESIIKTWFKNQRVKWRKREQQTGENLSLEDPQQVSSVEEEEASSPATSANSRPTDLSISDASDHEPPKPGIEQPQAAGATPCSSSCGLLPDDLQQINFRDFDLPWASTPYDLDQFIQLYALPGGDGPWSLDHDLFPECSD</sequence>
<reference evidence="10" key="1">
    <citation type="submission" date="2025-08" db="UniProtKB">
        <authorList>
            <consortium name="RefSeq"/>
        </authorList>
    </citation>
    <scope>IDENTIFICATION</scope>
</reference>
<dbReference type="CDD" id="cd00086">
    <property type="entry name" value="homeodomain"/>
    <property type="match status" value="1"/>
</dbReference>
<dbReference type="InterPro" id="IPR017970">
    <property type="entry name" value="Homeobox_CS"/>
</dbReference>
<evidence type="ECO:0000256" key="3">
    <source>
        <dbReference type="ARBA" id="ARBA00023155"/>
    </source>
</evidence>
<feature type="DNA-binding region" description="Homeobox" evidence="5">
    <location>
        <begin position="45"/>
        <end position="104"/>
    </location>
</feature>
<organism evidence="9 10">
    <name type="scientific">Vicugna pacos</name>
    <name type="common">Alpaca</name>
    <name type="synonym">Lama pacos</name>
    <dbReference type="NCBI Taxonomy" id="30538"/>
    <lineage>
        <taxon>Eukaryota</taxon>
        <taxon>Metazoa</taxon>
        <taxon>Chordata</taxon>
        <taxon>Craniata</taxon>
        <taxon>Vertebrata</taxon>
        <taxon>Euteleostomi</taxon>
        <taxon>Mammalia</taxon>
        <taxon>Eutheria</taxon>
        <taxon>Laurasiatheria</taxon>
        <taxon>Artiodactyla</taxon>
        <taxon>Tylopoda</taxon>
        <taxon>Camelidae</taxon>
        <taxon>Vicugna</taxon>
    </lineage>
</organism>
<evidence type="ECO:0000313" key="9">
    <source>
        <dbReference type="Proteomes" id="UP001652581"/>
    </source>
</evidence>
<dbReference type="PANTHER" id="PTHR45793">
    <property type="entry name" value="HOMEOBOX PROTEIN"/>
    <property type="match status" value="1"/>
</dbReference>
<dbReference type="Gene3D" id="1.10.10.60">
    <property type="entry name" value="Homeodomain-like"/>
    <property type="match status" value="1"/>
</dbReference>
<feature type="region of interest" description="Disordered" evidence="7">
    <location>
        <begin position="104"/>
        <end position="168"/>
    </location>
</feature>
<dbReference type="PROSITE" id="PS00027">
    <property type="entry name" value="HOMEOBOX_1"/>
    <property type="match status" value="1"/>
</dbReference>
<evidence type="ECO:0000256" key="1">
    <source>
        <dbReference type="ARBA" id="ARBA00004123"/>
    </source>
</evidence>
<dbReference type="InterPro" id="IPR001356">
    <property type="entry name" value="HD"/>
</dbReference>
<keyword evidence="4 5" id="KW-0539">Nucleus</keyword>
<comment type="subcellular location">
    <subcellularLocation>
        <location evidence="1 5 6">Nucleus</location>
    </subcellularLocation>
</comment>
<accession>A0ABM5DQJ0</accession>
<dbReference type="Pfam" id="PF00046">
    <property type="entry name" value="Homeodomain"/>
    <property type="match status" value="1"/>
</dbReference>
<name>A0ABM5DQJ0_VICPA</name>
<evidence type="ECO:0000256" key="4">
    <source>
        <dbReference type="ARBA" id="ARBA00023242"/>
    </source>
</evidence>
<evidence type="ECO:0000256" key="7">
    <source>
        <dbReference type="SAM" id="MobiDB-lite"/>
    </source>
</evidence>
<dbReference type="PANTHER" id="PTHR45793:SF18">
    <property type="entry name" value="PAIRED-LIKE HOMEODOMAIN TRANSCRIPTION FACTOR LEUTX"/>
    <property type="match status" value="1"/>
</dbReference>
<dbReference type="InterPro" id="IPR009057">
    <property type="entry name" value="Homeodomain-like_sf"/>
</dbReference>
<dbReference type="RefSeq" id="XP_072823167.1">
    <property type="nucleotide sequence ID" value="XM_072967066.1"/>
</dbReference>
<evidence type="ECO:0000256" key="6">
    <source>
        <dbReference type="RuleBase" id="RU000682"/>
    </source>
</evidence>
<feature type="compositionally biased region" description="Polar residues" evidence="7">
    <location>
        <begin position="132"/>
        <end position="145"/>
    </location>
</feature>